<organism evidence="1 2">
    <name type="scientific">Smittium mucronatum</name>
    <dbReference type="NCBI Taxonomy" id="133383"/>
    <lineage>
        <taxon>Eukaryota</taxon>
        <taxon>Fungi</taxon>
        <taxon>Fungi incertae sedis</taxon>
        <taxon>Zoopagomycota</taxon>
        <taxon>Kickxellomycotina</taxon>
        <taxon>Harpellomycetes</taxon>
        <taxon>Harpellales</taxon>
        <taxon>Legeriomycetaceae</taxon>
        <taxon>Smittium</taxon>
    </lineage>
</organism>
<dbReference type="OrthoDB" id="2202254at2759"/>
<evidence type="ECO:0008006" key="3">
    <source>
        <dbReference type="Google" id="ProtNLM"/>
    </source>
</evidence>
<dbReference type="Proteomes" id="UP000187455">
    <property type="component" value="Unassembled WGS sequence"/>
</dbReference>
<evidence type="ECO:0000313" key="2">
    <source>
        <dbReference type="Proteomes" id="UP000187455"/>
    </source>
</evidence>
<dbReference type="InterPro" id="IPR036397">
    <property type="entry name" value="RNaseH_sf"/>
</dbReference>
<dbReference type="GO" id="GO:0003676">
    <property type="term" value="F:nucleic acid binding"/>
    <property type="evidence" value="ECO:0007669"/>
    <property type="project" value="InterPro"/>
</dbReference>
<sequence length="82" mass="9145">MFNLVTLFKHIYIDDTVQIDHLGLFSDSSFGNRHLLVCIERLTGYPWAWAVPGQTTVVTCKCLNELVAAIGSPRIIHCNNVG</sequence>
<name>A0A1R0GZZ5_9FUNG</name>
<accession>A0A1R0GZZ5</accession>
<evidence type="ECO:0000313" key="1">
    <source>
        <dbReference type="EMBL" id="OLY82447.1"/>
    </source>
</evidence>
<dbReference type="SUPFAM" id="SSF53098">
    <property type="entry name" value="Ribonuclease H-like"/>
    <property type="match status" value="1"/>
</dbReference>
<dbReference type="AlphaFoldDB" id="A0A1R0GZZ5"/>
<gene>
    <name evidence="1" type="ORF">AYI68_g3431</name>
</gene>
<feature type="non-terminal residue" evidence="1">
    <location>
        <position position="82"/>
    </location>
</feature>
<dbReference type="InterPro" id="IPR012337">
    <property type="entry name" value="RNaseH-like_sf"/>
</dbReference>
<protein>
    <recommendedName>
        <fullName evidence="3">Integrase catalytic domain-containing protein</fullName>
    </recommendedName>
</protein>
<dbReference type="Gene3D" id="3.30.420.10">
    <property type="entry name" value="Ribonuclease H-like superfamily/Ribonuclease H"/>
    <property type="match status" value="1"/>
</dbReference>
<dbReference type="EMBL" id="LSSL01001528">
    <property type="protein sequence ID" value="OLY82447.1"/>
    <property type="molecule type" value="Genomic_DNA"/>
</dbReference>
<comment type="caution">
    <text evidence="1">The sequence shown here is derived from an EMBL/GenBank/DDBJ whole genome shotgun (WGS) entry which is preliminary data.</text>
</comment>
<proteinExistence type="predicted"/>
<keyword evidence="2" id="KW-1185">Reference proteome</keyword>
<reference evidence="1 2" key="1">
    <citation type="journal article" date="2016" name="Mol. Biol. Evol.">
        <title>Genome-Wide Survey of Gut Fungi (Harpellales) Reveals the First Horizontally Transferred Ubiquitin Gene from a Mosquito Host.</title>
        <authorList>
            <person name="Wang Y."/>
            <person name="White M.M."/>
            <person name="Kvist S."/>
            <person name="Moncalvo J.M."/>
        </authorList>
    </citation>
    <scope>NUCLEOTIDE SEQUENCE [LARGE SCALE GENOMIC DNA]</scope>
    <source>
        <strain evidence="1 2">ALG-7-W6</strain>
    </source>
</reference>